<dbReference type="OrthoDB" id="19996at10239"/>
<evidence type="ECO:0000313" key="1">
    <source>
        <dbReference type="EMBL" id="ABT15854.1"/>
    </source>
</evidence>
<reference evidence="1 2" key="1">
    <citation type="journal article" date="2007" name="Virology">
        <title>Sequence and annotation of the 314-kb MT325 and the 321-kb FR483 viruses that infect Chlorella Pbi.</title>
        <authorList>
            <person name="Fitzgerald L.A."/>
            <person name="Graves M.V."/>
            <person name="Li X."/>
            <person name="Feldblyum T."/>
            <person name="Hartigan J."/>
            <person name="Van Etten J.L."/>
        </authorList>
    </citation>
    <scope>NUCLEOTIDE SEQUENCE [LARGE SCALE GENOMIC DNA]</scope>
    <source>
        <strain evidence="1 2">FR483</strain>
    </source>
</reference>
<accession>A7J7S3</accession>
<proteinExistence type="predicted"/>
<sequence length="88" mass="10062">MRDTSNLTPQQINMLNNALFEEWDSKTQDMKKKSEAANIAPGSVKPSDVSVSFGPVMTEAQFKEYQKRKNTRMTVMKAEDLQKMFGKK</sequence>
<organismHost>
    <name type="scientific">Paramecium bursaria</name>
    <dbReference type="NCBI Taxonomy" id="74790"/>
</organismHost>
<protein>
    <submittedName>
        <fullName evidence="1">Uncharacterized protein N569L</fullName>
    </submittedName>
</protein>
<dbReference type="Proteomes" id="UP000204095">
    <property type="component" value="Segment"/>
</dbReference>
<dbReference type="KEGG" id="vg:5364554"/>
<name>A7J7S3_PBCVF</name>
<organism evidence="1 2">
    <name type="scientific">Paramecium bursaria Chlorella virus FR483</name>
    <name type="common">PBCV-FR483</name>
    <dbReference type="NCBI Taxonomy" id="399781"/>
    <lineage>
        <taxon>Viruses</taxon>
        <taxon>Varidnaviria</taxon>
        <taxon>Bamfordvirae</taxon>
        <taxon>Nucleocytoviricota</taxon>
        <taxon>Megaviricetes</taxon>
        <taxon>Algavirales</taxon>
        <taxon>Phycodnaviridae</taxon>
        <taxon>Chlorovirus</taxon>
        <taxon>Chlorovirus conductrix</taxon>
        <taxon>Paramecium bursaria Chlorella virus A1</taxon>
    </lineage>
</organism>
<dbReference type="GeneID" id="5364554"/>
<dbReference type="EMBL" id="DQ890022">
    <property type="protein sequence ID" value="ABT15854.1"/>
    <property type="molecule type" value="Genomic_DNA"/>
</dbReference>
<gene>
    <name evidence="1" type="primary">N569L</name>
    <name evidence="1" type="ORF">FR483_N569L</name>
</gene>
<evidence type="ECO:0000313" key="2">
    <source>
        <dbReference type="Proteomes" id="UP000204095"/>
    </source>
</evidence>
<dbReference type="RefSeq" id="YP_001426201.1">
    <property type="nucleotide sequence ID" value="NC_008603.1"/>
</dbReference>